<evidence type="ECO:0000313" key="2">
    <source>
        <dbReference type="EMBL" id="KAK6308776.1"/>
    </source>
</evidence>
<evidence type="ECO:0000259" key="1">
    <source>
        <dbReference type="Pfam" id="PF00041"/>
    </source>
</evidence>
<gene>
    <name evidence="2" type="ORF">J4Q44_G00202390</name>
</gene>
<sequence>MHPVAIQVFRGLKGRLAPCLPGNIAAALDCSANTFAVKWSESEGNPDSYTALAIGNDGSHLTCNTSSTACTISSLTCGITYSIDVTTANINCATITTTRSSQDQIHMVSGVDWQGVMRSCNSTGSYCTFSSLSCGQAYTLNVQGLTDTCMSELSTSMNLLTAPCVPTHMTADVDCETYVTWDSARGATGYTVHAECSGGHNATCTSSDTNCAVLDLTCGQDYTMVVLANHDICVSLASEHIPLWKNVEKVKEYE</sequence>
<dbReference type="Gene3D" id="2.60.40.10">
    <property type="entry name" value="Immunoglobulins"/>
    <property type="match status" value="2"/>
</dbReference>
<dbReference type="PANTHER" id="PTHR47135">
    <property type="entry name" value="FIBRONECTIN TYPE III DOMAIN-CONTAINING PROTEIN 7"/>
    <property type="match status" value="1"/>
</dbReference>
<dbReference type="EMBL" id="JAGTTL010000018">
    <property type="protein sequence ID" value="KAK6308776.1"/>
    <property type="molecule type" value="Genomic_DNA"/>
</dbReference>
<dbReference type="InterPro" id="IPR036116">
    <property type="entry name" value="FN3_sf"/>
</dbReference>
<dbReference type="Pfam" id="PF00041">
    <property type="entry name" value="fn3"/>
    <property type="match status" value="1"/>
</dbReference>
<dbReference type="InterPro" id="IPR003961">
    <property type="entry name" value="FN3_dom"/>
</dbReference>
<reference evidence="2 3" key="1">
    <citation type="submission" date="2021-04" db="EMBL/GenBank/DDBJ databases">
        <authorList>
            <person name="De Guttry C."/>
            <person name="Zahm M."/>
            <person name="Klopp C."/>
            <person name="Cabau C."/>
            <person name="Louis A."/>
            <person name="Berthelot C."/>
            <person name="Parey E."/>
            <person name="Roest Crollius H."/>
            <person name="Montfort J."/>
            <person name="Robinson-Rechavi M."/>
            <person name="Bucao C."/>
            <person name="Bouchez O."/>
            <person name="Gislard M."/>
            <person name="Lluch J."/>
            <person name="Milhes M."/>
            <person name="Lampietro C."/>
            <person name="Lopez Roques C."/>
            <person name="Donnadieu C."/>
            <person name="Braasch I."/>
            <person name="Desvignes T."/>
            <person name="Postlethwait J."/>
            <person name="Bobe J."/>
            <person name="Wedekind C."/>
            <person name="Guiguen Y."/>
        </authorList>
    </citation>
    <scope>NUCLEOTIDE SEQUENCE [LARGE SCALE GENOMIC DNA]</scope>
    <source>
        <strain evidence="2">Cs_M1</strain>
        <tissue evidence="2">Blood</tissue>
    </source>
</reference>
<organism evidence="2 3">
    <name type="scientific">Coregonus suidteri</name>
    <dbReference type="NCBI Taxonomy" id="861788"/>
    <lineage>
        <taxon>Eukaryota</taxon>
        <taxon>Metazoa</taxon>
        <taxon>Chordata</taxon>
        <taxon>Craniata</taxon>
        <taxon>Vertebrata</taxon>
        <taxon>Euteleostomi</taxon>
        <taxon>Actinopterygii</taxon>
        <taxon>Neopterygii</taxon>
        <taxon>Teleostei</taxon>
        <taxon>Protacanthopterygii</taxon>
        <taxon>Salmoniformes</taxon>
        <taxon>Salmonidae</taxon>
        <taxon>Coregoninae</taxon>
        <taxon>Coregonus</taxon>
    </lineage>
</organism>
<dbReference type="SUPFAM" id="SSF49265">
    <property type="entry name" value="Fibronectin type III"/>
    <property type="match status" value="2"/>
</dbReference>
<keyword evidence="3" id="KW-1185">Reference proteome</keyword>
<name>A0AAN8LV15_9TELE</name>
<dbReference type="InterPro" id="IPR013783">
    <property type="entry name" value="Ig-like_fold"/>
</dbReference>
<dbReference type="Proteomes" id="UP001356427">
    <property type="component" value="Unassembled WGS sequence"/>
</dbReference>
<protein>
    <recommendedName>
        <fullName evidence="1">Fibronectin type-III domain-containing protein</fullName>
    </recommendedName>
</protein>
<comment type="caution">
    <text evidence="2">The sequence shown here is derived from an EMBL/GenBank/DDBJ whole genome shotgun (WGS) entry which is preliminary data.</text>
</comment>
<feature type="domain" description="Fibronectin type-III" evidence="1">
    <location>
        <begin position="21"/>
        <end position="91"/>
    </location>
</feature>
<evidence type="ECO:0000313" key="3">
    <source>
        <dbReference type="Proteomes" id="UP001356427"/>
    </source>
</evidence>
<accession>A0AAN8LV15</accession>
<dbReference type="AlphaFoldDB" id="A0AAN8LV15"/>
<proteinExistence type="predicted"/>
<dbReference type="PANTHER" id="PTHR47135:SF3">
    <property type="entry name" value="FIBRONECTIN TYPE-III DOMAIN-CONTAINING PROTEIN"/>
    <property type="match status" value="1"/>
</dbReference>